<evidence type="ECO:0000313" key="2">
    <source>
        <dbReference type="Proteomes" id="UP000030748"/>
    </source>
</evidence>
<evidence type="ECO:0000313" key="1">
    <source>
        <dbReference type="EMBL" id="EYU18556.1"/>
    </source>
</evidence>
<dbReference type="Proteomes" id="UP000030748">
    <property type="component" value="Unassembled WGS sequence"/>
</dbReference>
<organism evidence="1 2">
    <name type="scientific">Erythranthe guttata</name>
    <name type="common">Yellow monkey flower</name>
    <name type="synonym">Mimulus guttatus</name>
    <dbReference type="NCBI Taxonomy" id="4155"/>
    <lineage>
        <taxon>Eukaryota</taxon>
        <taxon>Viridiplantae</taxon>
        <taxon>Streptophyta</taxon>
        <taxon>Embryophyta</taxon>
        <taxon>Tracheophyta</taxon>
        <taxon>Spermatophyta</taxon>
        <taxon>Magnoliopsida</taxon>
        <taxon>eudicotyledons</taxon>
        <taxon>Gunneridae</taxon>
        <taxon>Pentapetalae</taxon>
        <taxon>asterids</taxon>
        <taxon>lamiids</taxon>
        <taxon>Lamiales</taxon>
        <taxon>Phrymaceae</taxon>
        <taxon>Erythranthe</taxon>
    </lineage>
</organism>
<name>A0A022PS17_ERYGU</name>
<reference evidence="1 2" key="1">
    <citation type="journal article" date="2013" name="Proc. Natl. Acad. Sci. U.S.A.">
        <title>Fine-scale variation in meiotic recombination in Mimulus inferred from population shotgun sequencing.</title>
        <authorList>
            <person name="Hellsten U."/>
            <person name="Wright K.M."/>
            <person name="Jenkins J."/>
            <person name="Shu S."/>
            <person name="Yuan Y."/>
            <person name="Wessler S.R."/>
            <person name="Schmutz J."/>
            <person name="Willis J.H."/>
            <person name="Rokhsar D.S."/>
        </authorList>
    </citation>
    <scope>NUCLEOTIDE SEQUENCE [LARGE SCALE GENOMIC DNA]</scope>
    <source>
        <strain evidence="2">cv. DUN x IM62</strain>
    </source>
</reference>
<evidence type="ECO:0008006" key="3">
    <source>
        <dbReference type="Google" id="ProtNLM"/>
    </source>
</evidence>
<proteinExistence type="predicted"/>
<dbReference type="AlphaFoldDB" id="A0A022PS17"/>
<protein>
    <recommendedName>
        <fullName evidence="3">F-box associated domain-containing protein</fullName>
    </recommendedName>
</protein>
<sequence>AAISVDGATYWILAVESTNISGPQLVYFDPRTDELEILQKPEQLSDDQFHLINTSSLGGSLCLYKYNYRENTYPNLDEGKRL</sequence>
<gene>
    <name evidence="1" type="ORF">MIMGU_mgv11b0224802mg</name>
</gene>
<keyword evidence="2" id="KW-1185">Reference proteome</keyword>
<feature type="non-terminal residue" evidence="1">
    <location>
        <position position="1"/>
    </location>
</feature>
<accession>A0A022PS17</accession>
<dbReference type="EMBL" id="KI632328">
    <property type="protein sequence ID" value="EYU18556.1"/>
    <property type="molecule type" value="Genomic_DNA"/>
</dbReference>